<dbReference type="AlphaFoldDB" id="A0A922LCC9"/>
<keyword evidence="2" id="KW-1185">Reference proteome</keyword>
<dbReference type="GeneID" id="75577284"/>
<dbReference type="PANTHER" id="PTHR33053">
    <property type="entry name" value="PROTEIN, PUTATIVE-RELATED"/>
    <property type="match status" value="1"/>
</dbReference>
<dbReference type="CTD" id="75577284"/>
<reference evidence="1" key="3">
    <citation type="submission" date="2021-06" db="EMBL/GenBank/DDBJ databases">
        <title>Chromosome-level genome assembly for S. haematobium.</title>
        <authorList>
            <person name="Stroehlein A.J."/>
        </authorList>
    </citation>
    <scope>NUCLEOTIDE SEQUENCE</scope>
</reference>
<proteinExistence type="predicted"/>
<organism evidence="1 2">
    <name type="scientific">Schistosoma haematobium</name>
    <name type="common">Blood fluke</name>
    <dbReference type="NCBI Taxonomy" id="6185"/>
    <lineage>
        <taxon>Eukaryota</taxon>
        <taxon>Metazoa</taxon>
        <taxon>Spiralia</taxon>
        <taxon>Lophotrochozoa</taxon>
        <taxon>Platyhelminthes</taxon>
        <taxon>Trematoda</taxon>
        <taxon>Digenea</taxon>
        <taxon>Strigeidida</taxon>
        <taxon>Schistosomatoidea</taxon>
        <taxon>Schistosomatidae</taxon>
        <taxon>Schistosoma</taxon>
    </lineage>
</organism>
<reference evidence="1" key="1">
    <citation type="journal article" date="2012" name="Nat. Genet.">
        <title>Whole-genome sequence of Schistosoma haematobium.</title>
        <authorList>
            <person name="Young N.D."/>
            <person name="Jex A.R."/>
            <person name="Li B."/>
            <person name="Liu S."/>
            <person name="Yang L."/>
            <person name="Xiong Z."/>
            <person name="Li Y."/>
            <person name="Cantacessi C."/>
            <person name="Hall R.S."/>
            <person name="Xu X."/>
            <person name="Chen F."/>
            <person name="Wu X."/>
            <person name="Zerlotini A."/>
            <person name="Oliveira G."/>
            <person name="Hofmann A."/>
            <person name="Zhang G."/>
            <person name="Fang X."/>
            <person name="Kang Y."/>
            <person name="Campbell B.E."/>
            <person name="Loukas A."/>
            <person name="Ranganathan S."/>
            <person name="Rollinson D."/>
            <person name="Rinaldi G."/>
            <person name="Brindley P.J."/>
            <person name="Yang H."/>
            <person name="Wang J."/>
            <person name="Wang J."/>
            <person name="Gasser R.B."/>
        </authorList>
    </citation>
    <scope>NUCLEOTIDE SEQUENCE</scope>
</reference>
<evidence type="ECO:0000313" key="2">
    <source>
        <dbReference type="Proteomes" id="UP000471633"/>
    </source>
</evidence>
<dbReference type="PANTHER" id="PTHR33053:SF25">
    <property type="entry name" value="TRANSPOSASE DOMAIN-CONTAINING PROTEIN"/>
    <property type="match status" value="1"/>
</dbReference>
<dbReference type="EMBL" id="AMPZ03000082">
    <property type="protein sequence ID" value="KAH9578536.1"/>
    <property type="molecule type" value="Genomic_DNA"/>
</dbReference>
<accession>A0A922LCC9</accession>
<reference evidence="1" key="4">
    <citation type="journal article" date="2022" name="PLoS Pathog.">
        <title>Chromosome-level genome of Schistosoma haematobium underpins genome-wide explorations of molecular variation.</title>
        <authorList>
            <person name="Stroehlein A.J."/>
            <person name="Korhonen P.K."/>
            <person name="Lee V.V."/>
            <person name="Ralph S.A."/>
            <person name="Mentink-Kane M."/>
            <person name="You H."/>
            <person name="McManus D.P."/>
            <person name="Tchuente L.T."/>
            <person name="Stothard J.R."/>
            <person name="Kaur P."/>
            <person name="Dudchenko O."/>
            <person name="Aiden E.L."/>
            <person name="Yang B."/>
            <person name="Yang H."/>
            <person name="Emery A.M."/>
            <person name="Webster B.L."/>
            <person name="Brindley P.J."/>
            <person name="Rollinson D."/>
            <person name="Chang B.C.H."/>
            <person name="Gasser R.B."/>
            <person name="Young N.D."/>
        </authorList>
    </citation>
    <scope>NUCLEOTIDE SEQUENCE</scope>
</reference>
<protein>
    <recommendedName>
        <fullName evidence="3">DUF4806 domain-containing protein</fullName>
    </recommendedName>
</protein>
<dbReference type="RefSeq" id="XP_051064021.1">
    <property type="nucleotide sequence ID" value="XM_051212706.1"/>
</dbReference>
<sequence>MKAQFIKKCQLPSCDEETDNPVVVTESRITVATEQWANIVTDTATASCSHVQCSDNTINEMSPTIHLSVKDELDKMVIEMMKGGYISIKKADQILDIFRARYPELPTSVRSVLRRCNNVEPKILDSGTYYHLGLKSSLLRISGHWLRRIRFNELQLQLNYDGLSLFKSSNQQLWPILGRIVAPLVSSVFVVGIYGGEVKPSDFNDMSATLITELQELLTVGINVDKYHLHLTVKLVAVICDAPARSNVKYIVGHNGIAGCDKCQVLGTRMGGRMTFPNGEHDLRSDVTFRCRSQSIHHRGRSSFENLPVDMIKCFPCEPMHMIYLGVTKKIVSLWKELALKRLNRMDQSIIASINDALDLCRQHTTCDFQRKCRSLNEVSVWKATECRLFLLYLGPVVLQNRLPLSMYRNFQSLSLSIYLLSHPKFHSIFANSVRVYINNFLLGYERCYGTEHLIYNVHSLKHIADDVMEHGTLESFAAFPFESYMRKIRRSVHCGFAVAKQAAQRYAEEVYFQSILNQDMADNVTEPEVTDNSSKQMVSYRNSKLSTSRPDNVVIAKGRPGFVTEIRDGGLIRFRPFHSPSDLYTDPFPPVVLVCLSVLP</sequence>
<evidence type="ECO:0000313" key="1">
    <source>
        <dbReference type="EMBL" id="KAH9578536.1"/>
    </source>
</evidence>
<name>A0A922LCC9_SCHHA</name>
<dbReference type="Proteomes" id="UP000471633">
    <property type="component" value="Unassembled WGS sequence"/>
</dbReference>
<comment type="caution">
    <text evidence="1">The sequence shown here is derived from an EMBL/GenBank/DDBJ whole genome shotgun (WGS) entry which is preliminary data.</text>
</comment>
<gene>
    <name evidence="1" type="ORF">MS3_00004740</name>
</gene>
<reference evidence="1" key="2">
    <citation type="journal article" date="2019" name="Gigascience">
        <title>High-quality Schistosoma haematobium genome achieved by single-molecule and long-range sequencing.</title>
        <authorList>
            <person name="Stroehlein A.J."/>
            <person name="Korhonen P.K."/>
            <person name="Chong T.M."/>
            <person name="Lim Y.L."/>
            <person name="Chan K.G."/>
            <person name="Webster B."/>
            <person name="Rollinson D."/>
            <person name="Brindley P.J."/>
            <person name="Gasser R.B."/>
            <person name="Young N.D."/>
        </authorList>
    </citation>
    <scope>NUCLEOTIDE SEQUENCE</scope>
</reference>
<evidence type="ECO:0008006" key="3">
    <source>
        <dbReference type="Google" id="ProtNLM"/>
    </source>
</evidence>